<comment type="caution">
    <text evidence="2">The sequence shown here is derived from an EMBL/GenBank/DDBJ whole genome shotgun (WGS) entry which is preliminary data.</text>
</comment>
<protein>
    <recommendedName>
        <fullName evidence="4">Peptidase A2 domain-containing protein</fullName>
    </recommendedName>
</protein>
<feature type="compositionally biased region" description="Basic and acidic residues" evidence="1">
    <location>
        <begin position="14"/>
        <end position="28"/>
    </location>
</feature>
<accession>A0ABU6S3S0</accession>
<dbReference type="Proteomes" id="UP001341840">
    <property type="component" value="Unassembled WGS sequence"/>
</dbReference>
<keyword evidence="3" id="KW-1185">Reference proteome</keyword>
<name>A0ABU6S3S0_9FABA</name>
<evidence type="ECO:0000313" key="3">
    <source>
        <dbReference type="Proteomes" id="UP001341840"/>
    </source>
</evidence>
<organism evidence="2 3">
    <name type="scientific">Stylosanthes scabra</name>
    <dbReference type="NCBI Taxonomy" id="79078"/>
    <lineage>
        <taxon>Eukaryota</taxon>
        <taxon>Viridiplantae</taxon>
        <taxon>Streptophyta</taxon>
        <taxon>Embryophyta</taxon>
        <taxon>Tracheophyta</taxon>
        <taxon>Spermatophyta</taxon>
        <taxon>Magnoliopsida</taxon>
        <taxon>eudicotyledons</taxon>
        <taxon>Gunneridae</taxon>
        <taxon>Pentapetalae</taxon>
        <taxon>rosids</taxon>
        <taxon>fabids</taxon>
        <taxon>Fabales</taxon>
        <taxon>Fabaceae</taxon>
        <taxon>Papilionoideae</taxon>
        <taxon>50 kb inversion clade</taxon>
        <taxon>dalbergioids sensu lato</taxon>
        <taxon>Dalbergieae</taxon>
        <taxon>Pterocarpus clade</taxon>
        <taxon>Stylosanthes</taxon>
    </lineage>
</organism>
<evidence type="ECO:0008006" key="4">
    <source>
        <dbReference type="Google" id="ProtNLM"/>
    </source>
</evidence>
<sequence length="120" mass="13411">MGSEGSLYIMYGHPEARRQGHDDDRESLNPRTHRSRDGTRKLLSWSLEDNELLVITAKLGNGVVKRILIDTGEDSNIFRNTFDALGFQDHHPKPYLSGVVGLGDHYIKSDGTTDLLVTFG</sequence>
<evidence type="ECO:0000313" key="2">
    <source>
        <dbReference type="EMBL" id="MED6131050.1"/>
    </source>
</evidence>
<evidence type="ECO:0000256" key="1">
    <source>
        <dbReference type="SAM" id="MobiDB-lite"/>
    </source>
</evidence>
<dbReference type="EMBL" id="JASCZI010060428">
    <property type="protein sequence ID" value="MED6131050.1"/>
    <property type="molecule type" value="Genomic_DNA"/>
</dbReference>
<gene>
    <name evidence="2" type="ORF">PIB30_006374</name>
</gene>
<feature type="region of interest" description="Disordered" evidence="1">
    <location>
        <begin position="13"/>
        <end position="37"/>
    </location>
</feature>
<proteinExistence type="predicted"/>
<reference evidence="2 3" key="1">
    <citation type="journal article" date="2023" name="Plants (Basel)">
        <title>Bridging the Gap: Combining Genomics and Transcriptomics Approaches to Understand Stylosanthes scabra, an Orphan Legume from the Brazilian Caatinga.</title>
        <authorList>
            <person name="Ferreira-Neto J.R.C."/>
            <person name="da Silva M.D."/>
            <person name="Binneck E."/>
            <person name="de Melo N.F."/>
            <person name="da Silva R.H."/>
            <person name="de Melo A.L.T.M."/>
            <person name="Pandolfi V."/>
            <person name="Bustamante F.O."/>
            <person name="Brasileiro-Vidal A.C."/>
            <person name="Benko-Iseppon A.M."/>
        </authorList>
    </citation>
    <scope>NUCLEOTIDE SEQUENCE [LARGE SCALE GENOMIC DNA]</scope>
    <source>
        <tissue evidence="2">Leaves</tissue>
    </source>
</reference>